<evidence type="ECO:0000313" key="2">
    <source>
        <dbReference type="EMBL" id="PHT60918.1"/>
    </source>
</evidence>
<reference evidence="2 3" key="2">
    <citation type="journal article" date="2017" name="Genome Biol.">
        <title>New reference genome sequences of hot pepper reveal the massive evolution of plant disease-resistance genes by retroduplication.</title>
        <authorList>
            <person name="Kim S."/>
            <person name="Park J."/>
            <person name="Yeom S.I."/>
            <person name="Kim Y.M."/>
            <person name="Seo E."/>
            <person name="Kim K.T."/>
            <person name="Kim M.S."/>
            <person name="Lee J.M."/>
            <person name="Cheong K."/>
            <person name="Shin H.S."/>
            <person name="Kim S.B."/>
            <person name="Han K."/>
            <person name="Lee J."/>
            <person name="Park M."/>
            <person name="Lee H.A."/>
            <person name="Lee H.Y."/>
            <person name="Lee Y."/>
            <person name="Oh S."/>
            <person name="Lee J.H."/>
            <person name="Choi E."/>
            <person name="Choi E."/>
            <person name="Lee S.E."/>
            <person name="Jeon J."/>
            <person name="Kim H."/>
            <person name="Choi G."/>
            <person name="Song H."/>
            <person name="Lee J."/>
            <person name="Lee S.C."/>
            <person name="Kwon J.K."/>
            <person name="Lee H.Y."/>
            <person name="Koo N."/>
            <person name="Hong Y."/>
            <person name="Kim R.W."/>
            <person name="Kang W.H."/>
            <person name="Huh J.H."/>
            <person name="Kang B.C."/>
            <person name="Yang T.J."/>
            <person name="Lee Y.H."/>
            <person name="Bennetzen J.L."/>
            <person name="Choi D."/>
        </authorList>
    </citation>
    <scope>NUCLEOTIDE SEQUENCE [LARGE SCALE GENOMIC DNA]</scope>
    <source>
        <strain evidence="3">cv. CM334</strain>
    </source>
</reference>
<feature type="domain" description="NB-ARC" evidence="1">
    <location>
        <begin position="12"/>
        <end position="101"/>
    </location>
</feature>
<dbReference type="SUPFAM" id="SSF52540">
    <property type="entry name" value="P-loop containing nucleoside triphosphate hydrolases"/>
    <property type="match status" value="1"/>
</dbReference>
<dbReference type="Pfam" id="PF00931">
    <property type="entry name" value="NB-ARC"/>
    <property type="match status" value="1"/>
</dbReference>
<evidence type="ECO:0000259" key="1">
    <source>
        <dbReference type="Pfam" id="PF00931"/>
    </source>
</evidence>
<dbReference type="GO" id="GO:0043531">
    <property type="term" value="F:ADP binding"/>
    <property type="evidence" value="ECO:0007669"/>
    <property type="project" value="InterPro"/>
</dbReference>
<gene>
    <name evidence="2" type="ORF">T459_35232</name>
</gene>
<dbReference type="InterPro" id="IPR002182">
    <property type="entry name" value="NB-ARC"/>
</dbReference>
<keyword evidence="3" id="KW-1185">Reference proteome</keyword>
<protein>
    <recommendedName>
        <fullName evidence="1">NB-ARC domain-containing protein</fullName>
    </recommendedName>
</protein>
<dbReference type="STRING" id="4072.A0A2G2XTU2"/>
<accession>A0A2G2XTU2</accession>
<proteinExistence type="predicted"/>
<dbReference type="Gene3D" id="3.40.50.300">
    <property type="entry name" value="P-loop containing nucleotide triphosphate hydrolases"/>
    <property type="match status" value="1"/>
</dbReference>
<organism evidence="2 3">
    <name type="scientific">Capsicum annuum</name>
    <name type="common">Capsicum pepper</name>
    <dbReference type="NCBI Taxonomy" id="4072"/>
    <lineage>
        <taxon>Eukaryota</taxon>
        <taxon>Viridiplantae</taxon>
        <taxon>Streptophyta</taxon>
        <taxon>Embryophyta</taxon>
        <taxon>Tracheophyta</taxon>
        <taxon>Spermatophyta</taxon>
        <taxon>Magnoliopsida</taxon>
        <taxon>eudicotyledons</taxon>
        <taxon>Gunneridae</taxon>
        <taxon>Pentapetalae</taxon>
        <taxon>asterids</taxon>
        <taxon>lamiids</taxon>
        <taxon>Solanales</taxon>
        <taxon>Solanaceae</taxon>
        <taxon>Solanoideae</taxon>
        <taxon>Capsiceae</taxon>
        <taxon>Capsicum</taxon>
    </lineage>
</organism>
<dbReference type="EMBL" id="AYRZ02000493">
    <property type="protein sequence ID" value="PHT60918.1"/>
    <property type="molecule type" value="Genomic_DNA"/>
</dbReference>
<dbReference type="PANTHER" id="PTHR19338:SF73">
    <property type="entry name" value="DISEASE RESISTANCE PROTEIN RGA2-LIKE"/>
    <property type="match status" value="1"/>
</dbReference>
<dbReference type="Proteomes" id="UP000222542">
    <property type="component" value="Unassembled WGS sequence"/>
</dbReference>
<dbReference type="InterPro" id="IPR027417">
    <property type="entry name" value="P-loop_NTPase"/>
</dbReference>
<dbReference type="Gramene" id="PHT60918">
    <property type="protein sequence ID" value="PHT60918"/>
    <property type="gene ID" value="T459_35232"/>
</dbReference>
<dbReference type="AlphaFoldDB" id="A0A2G2XTU2"/>
<comment type="caution">
    <text evidence="2">The sequence shown here is derived from an EMBL/GenBank/DDBJ whole genome shotgun (WGS) entry which is preliminary data.</text>
</comment>
<sequence length="107" mass="12853">MLFYSRHARSWKTTLACRVYNDKSVVCHFDIRAWCTVDQEHNNKKSLQKIFDQVIGLKERFDEDDIDDDVADKLRKELFGKRYPIVLDDMQDTATWHKLTDHYVSFH</sequence>
<reference evidence="2 3" key="1">
    <citation type="journal article" date="2014" name="Nat. Genet.">
        <title>Genome sequence of the hot pepper provides insights into the evolution of pungency in Capsicum species.</title>
        <authorList>
            <person name="Kim S."/>
            <person name="Park M."/>
            <person name="Yeom S.I."/>
            <person name="Kim Y.M."/>
            <person name="Lee J.M."/>
            <person name="Lee H.A."/>
            <person name="Seo E."/>
            <person name="Choi J."/>
            <person name="Cheong K."/>
            <person name="Kim K.T."/>
            <person name="Jung K."/>
            <person name="Lee G.W."/>
            <person name="Oh S.K."/>
            <person name="Bae C."/>
            <person name="Kim S.B."/>
            <person name="Lee H.Y."/>
            <person name="Kim S.Y."/>
            <person name="Kim M.S."/>
            <person name="Kang B.C."/>
            <person name="Jo Y.D."/>
            <person name="Yang H.B."/>
            <person name="Jeong H.J."/>
            <person name="Kang W.H."/>
            <person name="Kwon J.K."/>
            <person name="Shin C."/>
            <person name="Lim J.Y."/>
            <person name="Park J.H."/>
            <person name="Huh J.H."/>
            <person name="Kim J.S."/>
            <person name="Kim B.D."/>
            <person name="Cohen O."/>
            <person name="Paran I."/>
            <person name="Suh M.C."/>
            <person name="Lee S.B."/>
            <person name="Kim Y.K."/>
            <person name="Shin Y."/>
            <person name="Noh S.J."/>
            <person name="Park J."/>
            <person name="Seo Y.S."/>
            <person name="Kwon S.Y."/>
            <person name="Kim H.A."/>
            <person name="Park J.M."/>
            <person name="Kim H.J."/>
            <person name="Choi S.B."/>
            <person name="Bosland P.W."/>
            <person name="Reeves G."/>
            <person name="Jo S.H."/>
            <person name="Lee B.W."/>
            <person name="Cho H.T."/>
            <person name="Choi H.S."/>
            <person name="Lee M.S."/>
            <person name="Yu Y."/>
            <person name="Do Choi Y."/>
            <person name="Park B.S."/>
            <person name="van Deynze A."/>
            <person name="Ashrafi H."/>
            <person name="Hill T."/>
            <person name="Kim W.T."/>
            <person name="Pai H.S."/>
            <person name="Ahn H.K."/>
            <person name="Yeam I."/>
            <person name="Giovannoni J.J."/>
            <person name="Rose J.K."/>
            <person name="Sorensen I."/>
            <person name="Lee S.J."/>
            <person name="Kim R.W."/>
            <person name="Choi I.Y."/>
            <person name="Choi B.S."/>
            <person name="Lim J.S."/>
            <person name="Lee Y.H."/>
            <person name="Choi D."/>
        </authorList>
    </citation>
    <scope>NUCLEOTIDE SEQUENCE [LARGE SCALE GENOMIC DNA]</scope>
    <source>
        <strain evidence="3">cv. CM334</strain>
    </source>
</reference>
<dbReference type="PANTHER" id="PTHR19338">
    <property type="entry name" value="TRANSLOCASE OF INNER MITOCHONDRIAL MEMBRANE 13 HOMOLOG"/>
    <property type="match status" value="1"/>
</dbReference>
<evidence type="ECO:0000313" key="3">
    <source>
        <dbReference type="Proteomes" id="UP000222542"/>
    </source>
</evidence>
<name>A0A2G2XTU2_CAPAN</name>